<feature type="domain" description="Response regulatory" evidence="4">
    <location>
        <begin position="273"/>
        <end position="389"/>
    </location>
</feature>
<organism evidence="5 6">
    <name type="scientific">Marinobacterium aestuarii</name>
    <dbReference type="NCBI Taxonomy" id="1821621"/>
    <lineage>
        <taxon>Bacteria</taxon>
        <taxon>Pseudomonadati</taxon>
        <taxon>Pseudomonadota</taxon>
        <taxon>Gammaproteobacteria</taxon>
        <taxon>Oceanospirillales</taxon>
        <taxon>Oceanospirillaceae</taxon>
        <taxon>Marinobacterium</taxon>
    </lineage>
</organism>
<proteinExistence type="predicted"/>
<evidence type="ECO:0000256" key="1">
    <source>
        <dbReference type="ARBA" id="ARBA00022553"/>
    </source>
</evidence>
<dbReference type="EMBL" id="CP015839">
    <property type="protein sequence ID" value="ANG61717.1"/>
    <property type="molecule type" value="Genomic_DNA"/>
</dbReference>
<evidence type="ECO:0000259" key="4">
    <source>
        <dbReference type="PROSITE" id="PS50110"/>
    </source>
</evidence>
<dbReference type="PANTHER" id="PTHR44591">
    <property type="entry name" value="STRESS RESPONSE REGULATOR PROTEIN 1"/>
    <property type="match status" value="1"/>
</dbReference>
<dbReference type="Proteomes" id="UP000078070">
    <property type="component" value="Chromosome"/>
</dbReference>
<dbReference type="Pfam" id="PF00072">
    <property type="entry name" value="Response_reg"/>
    <property type="match status" value="1"/>
</dbReference>
<feature type="modified residue" description="4-aspartylphosphate" evidence="3">
    <location>
        <position position="322"/>
    </location>
</feature>
<accession>A0A1A9EV58</accession>
<protein>
    <recommendedName>
        <fullName evidence="4">Response regulatory domain-containing protein</fullName>
    </recommendedName>
</protein>
<dbReference type="PROSITE" id="PS50110">
    <property type="entry name" value="RESPONSE_REGULATORY"/>
    <property type="match status" value="1"/>
</dbReference>
<evidence type="ECO:0000256" key="3">
    <source>
        <dbReference type="PROSITE-ProRule" id="PRU00169"/>
    </source>
</evidence>
<evidence type="ECO:0000256" key="2">
    <source>
        <dbReference type="ARBA" id="ARBA00023012"/>
    </source>
</evidence>
<dbReference type="CDD" id="cd17546">
    <property type="entry name" value="REC_hyHK_CKI1_RcsC-like"/>
    <property type="match status" value="1"/>
</dbReference>
<dbReference type="RefSeq" id="WP_067378434.1">
    <property type="nucleotide sequence ID" value="NZ_CP015839.1"/>
</dbReference>
<keyword evidence="1 3" id="KW-0597">Phosphoprotein</keyword>
<dbReference type="InterPro" id="IPR050595">
    <property type="entry name" value="Bact_response_regulator"/>
</dbReference>
<dbReference type="AlphaFoldDB" id="A0A1A9EV58"/>
<keyword evidence="2" id="KW-0902">Two-component regulatory system</keyword>
<dbReference type="KEGG" id="mars:A8C75_03990"/>
<evidence type="ECO:0000313" key="6">
    <source>
        <dbReference type="Proteomes" id="UP000078070"/>
    </source>
</evidence>
<reference evidence="5 6" key="2">
    <citation type="journal article" date="2018" name="Int. J. Syst. Evol. Microbiol.">
        <title>Marinobacterium aestuarii sp. nov., a benzene-degrading marine bacterium isolated from estuary sediment.</title>
        <authorList>
            <person name="Bae S.S."/>
            <person name="Jung J."/>
            <person name="Chung D."/>
            <person name="Baek K."/>
        </authorList>
    </citation>
    <scope>NUCLEOTIDE SEQUENCE [LARGE SCALE GENOMIC DNA]</scope>
    <source>
        <strain evidence="5 6">ST58-10</strain>
    </source>
</reference>
<dbReference type="SMART" id="SM00448">
    <property type="entry name" value="REC"/>
    <property type="match status" value="1"/>
</dbReference>
<dbReference type="InterPro" id="IPR001789">
    <property type="entry name" value="Sig_transdc_resp-reg_receiver"/>
</dbReference>
<dbReference type="STRING" id="1821621.A8C75_03990"/>
<dbReference type="GO" id="GO:0000160">
    <property type="term" value="P:phosphorelay signal transduction system"/>
    <property type="evidence" value="ECO:0007669"/>
    <property type="project" value="UniProtKB-KW"/>
</dbReference>
<gene>
    <name evidence="5" type="ORF">A8C75_03990</name>
</gene>
<reference evidence="6" key="1">
    <citation type="submission" date="2016-05" db="EMBL/GenBank/DDBJ databases">
        <authorList>
            <person name="Baek K."/>
            <person name="Yang S.-J."/>
        </authorList>
    </citation>
    <scope>NUCLEOTIDE SEQUENCE [LARGE SCALE GENOMIC DNA]</scope>
    <source>
        <strain evidence="6">ST58-10</strain>
    </source>
</reference>
<dbReference type="OrthoDB" id="9802426at2"/>
<dbReference type="InterPro" id="IPR011006">
    <property type="entry name" value="CheY-like_superfamily"/>
</dbReference>
<dbReference type="SUPFAM" id="SSF52172">
    <property type="entry name" value="CheY-like"/>
    <property type="match status" value="1"/>
</dbReference>
<evidence type="ECO:0000313" key="5">
    <source>
        <dbReference type="EMBL" id="ANG61717.1"/>
    </source>
</evidence>
<keyword evidence="6" id="KW-1185">Reference proteome</keyword>
<dbReference type="PANTHER" id="PTHR44591:SF14">
    <property type="entry name" value="PROTEIN PILG"/>
    <property type="match status" value="1"/>
</dbReference>
<name>A0A1A9EV58_9GAMM</name>
<sequence length="392" mass="43754">MSANKNILVAAEDVDDTNIVRELLCKEFDQVFISTDPDKAVQDFEQHSPAVLVLAFPTLARAQSYYLGLYRLSARAHAHPHRTLILCNKAELQEVYSLCKKDHFSSYVLFWPLGYDATRLGMEVHHALRQVALNEAETPTTSEFAAQARRIAGLEALLEMSLTQGSEHIAAGQQVVEQSGDDIRVALDGFASRFSTQGQQQLREAEGVDISVLELLQSEFARLQTEQIDVHLRTASSALQPVSDWAKQFRQNMAPEMESVRGLQQLTETRKPLVLVVDDDAFQHKLVARLLKDAGVELMFALSSQEAMAAIHRRRPELIFMDISLPDLSGIETTRRIKAIESFASIPVVMITGHSKKDVVVESLKAGACDFVVKPFDKAVLLKKFSTLLHME</sequence>
<dbReference type="Gene3D" id="3.40.50.2300">
    <property type="match status" value="1"/>
</dbReference>